<dbReference type="OrthoDB" id="3192572at2"/>
<evidence type="ECO:0000313" key="3">
    <source>
        <dbReference type="Proteomes" id="UP000199006"/>
    </source>
</evidence>
<dbReference type="PROSITE" id="PS51372">
    <property type="entry name" value="PRD_2"/>
    <property type="match status" value="1"/>
</dbReference>
<evidence type="ECO:0000259" key="1">
    <source>
        <dbReference type="PROSITE" id="PS51372"/>
    </source>
</evidence>
<gene>
    <name evidence="2" type="ORF">SAMN02983006_00848</name>
</gene>
<organism evidence="2 3">
    <name type="scientific">Halanaerobium salsuginis</name>
    <dbReference type="NCBI Taxonomy" id="29563"/>
    <lineage>
        <taxon>Bacteria</taxon>
        <taxon>Bacillati</taxon>
        <taxon>Bacillota</taxon>
        <taxon>Clostridia</taxon>
        <taxon>Halanaerobiales</taxon>
        <taxon>Halanaerobiaceae</taxon>
        <taxon>Halanaerobium</taxon>
    </lineage>
</organism>
<dbReference type="Gene3D" id="1.10.1790.10">
    <property type="entry name" value="PRD domain"/>
    <property type="match status" value="1"/>
</dbReference>
<keyword evidence="3" id="KW-1185">Reference proteome</keyword>
<dbReference type="InterPro" id="IPR011608">
    <property type="entry name" value="PRD"/>
</dbReference>
<dbReference type="Proteomes" id="UP000199006">
    <property type="component" value="Unassembled WGS sequence"/>
</dbReference>
<proteinExistence type="predicted"/>
<sequence length="122" mass="13971">MDAKLKERLEILVAGDLLTEELKNKLESLLTDFEASYQVELNNDNAAMLVTHLPMALMRIKRGEAVEDLNEAVLTELKAEEFYTDCLDFIEKIEVETGIEIPEGEKNYLVLHFCNLIKQQRG</sequence>
<protein>
    <submittedName>
        <fullName evidence="2">PRD domain-containing protein</fullName>
    </submittedName>
</protein>
<dbReference type="EMBL" id="FOTI01000008">
    <property type="protein sequence ID" value="SFL32823.1"/>
    <property type="molecule type" value="Genomic_DNA"/>
</dbReference>
<name>A0A1I4GTN0_9FIRM</name>
<dbReference type="InterPro" id="IPR036634">
    <property type="entry name" value="PRD_sf"/>
</dbReference>
<dbReference type="GO" id="GO:0006355">
    <property type="term" value="P:regulation of DNA-templated transcription"/>
    <property type="evidence" value="ECO:0007669"/>
    <property type="project" value="InterPro"/>
</dbReference>
<dbReference type="AlphaFoldDB" id="A0A1I4GTN0"/>
<feature type="domain" description="PRD" evidence="1">
    <location>
        <begin position="17"/>
        <end position="122"/>
    </location>
</feature>
<accession>A0A1I4GTN0</accession>
<dbReference type="Pfam" id="PF00874">
    <property type="entry name" value="PRD"/>
    <property type="match status" value="1"/>
</dbReference>
<dbReference type="RefSeq" id="WP_089860186.1">
    <property type="nucleotide sequence ID" value="NZ_FOTI01000008.1"/>
</dbReference>
<reference evidence="2 3" key="1">
    <citation type="submission" date="2016-10" db="EMBL/GenBank/DDBJ databases">
        <authorList>
            <person name="de Groot N.N."/>
        </authorList>
    </citation>
    <scope>NUCLEOTIDE SEQUENCE [LARGE SCALE GENOMIC DNA]</scope>
    <source>
        <strain evidence="2 3">ATCC 51327</strain>
    </source>
</reference>
<dbReference type="SUPFAM" id="SSF63520">
    <property type="entry name" value="PTS-regulatory domain, PRD"/>
    <property type="match status" value="1"/>
</dbReference>
<dbReference type="STRING" id="29563.SAMN02983006_00848"/>
<evidence type="ECO:0000313" key="2">
    <source>
        <dbReference type="EMBL" id="SFL32823.1"/>
    </source>
</evidence>